<evidence type="ECO:0000256" key="2">
    <source>
        <dbReference type="ARBA" id="ARBA00023002"/>
    </source>
</evidence>
<dbReference type="AlphaFoldDB" id="A0A069CSF3"/>
<dbReference type="Proteomes" id="UP000030643">
    <property type="component" value="Unassembled WGS sequence"/>
</dbReference>
<dbReference type="Gene3D" id="3.40.50.720">
    <property type="entry name" value="NAD(P)-binding Rossmann-like Domain"/>
    <property type="match status" value="1"/>
</dbReference>
<organism evidence="3 4">
    <name type="scientific">Weissella oryzae (strain DSM 25784 / JCM 18191 / LMG 30913 / SG25)</name>
    <dbReference type="NCBI Taxonomy" id="1329250"/>
    <lineage>
        <taxon>Bacteria</taxon>
        <taxon>Bacillati</taxon>
        <taxon>Bacillota</taxon>
        <taxon>Bacilli</taxon>
        <taxon>Lactobacillales</taxon>
        <taxon>Lactobacillaceae</taxon>
        <taxon>Weissella</taxon>
    </lineage>
</organism>
<evidence type="ECO:0000313" key="3">
    <source>
        <dbReference type="EMBL" id="GAK30183.1"/>
    </source>
</evidence>
<dbReference type="EMBL" id="DF820484">
    <property type="protein sequence ID" value="GAK30183.1"/>
    <property type="molecule type" value="Genomic_DNA"/>
</dbReference>
<dbReference type="eggNOG" id="COG0604">
    <property type="taxonomic scope" value="Bacteria"/>
</dbReference>
<dbReference type="OrthoDB" id="110915at2"/>
<dbReference type="Gene3D" id="3.90.180.10">
    <property type="entry name" value="Medium-chain alcohol dehydrogenases, catalytic domain"/>
    <property type="match status" value="1"/>
</dbReference>
<dbReference type="GO" id="GO:0070402">
    <property type="term" value="F:NADPH binding"/>
    <property type="evidence" value="ECO:0007669"/>
    <property type="project" value="TreeGrafter"/>
</dbReference>
<keyword evidence="1" id="KW-0521">NADP</keyword>
<keyword evidence="2" id="KW-0560">Oxidoreductase</keyword>
<dbReference type="GO" id="GO:0016651">
    <property type="term" value="F:oxidoreductase activity, acting on NAD(P)H"/>
    <property type="evidence" value="ECO:0007669"/>
    <property type="project" value="TreeGrafter"/>
</dbReference>
<dbReference type="PANTHER" id="PTHR48106:SF18">
    <property type="entry name" value="QUINONE OXIDOREDUCTASE PIG3"/>
    <property type="match status" value="1"/>
</dbReference>
<keyword evidence="4" id="KW-1185">Reference proteome</keyword>
<protein>
    <submittedName>
        <fullName evidence="3">NADPH-quinone reductase</fullName>
    </submittedName>
</protein>
<evidence type="ECO:0000313" key="4">
    <source>
        <dbReference type="Proteomes" id="UP000030643"/>
    </source>
</evidence>
<dbReference type="PANTHER" id="PTHR48106">
    <property type="entry name" value="QUINONE OXIDOREDUCTASE PIG3-RELATED"/>
    <property type="match status" value="1"/>
</dbReference>
<evidence type="ECO:0000256" key="1">
    <source>
        <dbReference type="ARBA" id="ARBA00022857"/>
    </source>
</evidence>
<dbReference type="STRING" id="1329250.WOSG25_012800"/>
<name>A0A069CSF3_WEIOS</name>
<accession>A0A069CSF3</accession>
<reference evidence="4" key="1">
    <citation type="journal article" date="2014" name="Genome Announc.">
        <title>Draft genome sequence of Weissella oryzae SG25T, isolated from fermented rice grains.</title>
        <authorList>
            <person name="Tanizawa Y."/>
            <person name="Fujisawa T."/>
            <person name="Mochizuki T."/>
            <person name="Kaminuma E."/>
            <person name="Suzuki Y."/>
            <person name="Nakamura Y."/>
            <person name="Tohno M."/>
        </authorList>
    </citation>
    <scope>NUCLEOTIDE SEQUENCE [LARGE SCALE GENOMIC DNA]</scope>
    <source>
        <strain evidence="4">DSM 25784 / JCM 18191 / LMG 30913 / SG25</strain>
    </source>
</reference>
<sequence length="299" mass="32853">MLSVVQTNFEGIDGLEYKTIDQPSLTPDGVIIKLHLLPVVPTDVKRESDAHATNEHFAALPRTIGVSGVGEVTAVGAKRDQNLLHQRVFVLNPAGSYSEYIQNTEPDWLFVLPDAVSDAASATLTATAITLQEQITQSNEENIVITGANSVIGMYLLQSLVVKENQAVWPVVSAASQQYLATELPNIKTYTVDEVPVKAEDALIIDIAGSEALIETLAEHFTKARVVTIVLMKHEQTADFKFVHEEFAADNYRQLIKQLATGAIKAPIGKIFAVEETKEAQHFMIENHSRGRVLVEFKH</sequence>
<gene>
    <name evidence="3" type="ORF">WOSG25_012800</name>
</gene>
<dbReference type="RefSeq" id="WP_027698316.1">
    <property type="nucleotide sequence ID" value="NZ_DF820484.1"/>
</dbReference>
<dbReference type="SUPFAM" id="SSF50129">
    <property type="entry name" value="GroES-like"/>
    <property type="match status" value="1"/>
</dbReference>
<dbReference type="InterPro" id="IPR011032">
    <property type="entry name" value="GroES-like_sf"/>
</dbReference>
<proteinExistence type="predicted"/>